<dbReference type="PANTHER" id="PTHR45856">
    <property type="entry name" value="ALPHA/BETA-HYDROLASES SUPERFAMILY PROTEIN"/>
    <property type="match status" value="1"/>
</dbReference>
<dbReference type="GO" id="GO:0016787">
    <property type="term" value="F:hydrolase activity"/>
    <property type="evidence" value="ECO:0007669"/>
    <property type="project" value="UniProtKB-KW"/>
</dbReference>
<sequence>MKPTDIDACKLLCASAAAYAIPESATTHTVSAGDFKCAIKDDPKSCDQFRNIGFVDDIHIVNVGIEGCLVGKTTAEVVVAFRGTIPNSWLDWFEDAMAEPTTNVNLPGKVHSGFLFALMTIADQIKIAIDTLDPTHALPLYITGHSKGGGMAPIAAMYFKSVYNITATNVITFAGPKPGDTTFFKSYNTAFPDALRYENYLDIVPLLPPSDSFIALLEELPLPATIKNLLDKAKTWDYESVGRLVYINNKGEIADVPTPTPIRVAAIIEKMVTLNFTAIEDAHHASCGFRYMHGTCQGSVCGI</sequence>
<keyword evidence="2" id="KW-0378">Hydrolase</keyword>
<comment type="caution">
    <text evidence="2">The sequence shown here is derived from an EMBL/GenBank/DDBJ whole genome shotgun (WGS) entry which is preliminary data.</text>
</comment>
<dbReference type="Proteomes" id="UP001596978">
    <property type="component" value="Unassembled WGS sequence"/>
</dbReference>
<organism evidence="2 3">
    <name type="scientific">Sungkyunkwania multivorans</name>
    <dbReference type="NCBI Taxonomy" id="1173618"/>
    <lineage>
        <taxon>Bacteria</taxon>
        <taxon>Pseudomonadati</taxon>
        <taxon>Bacteroidota</taxon>
        <taxon>Flavobacteriia</taxon>
        <taxon>Flavobacteriales</taxon>
        <taxon>Flavobacteriaceae</taxon>
        <taxon>Sungkyunkwania</taxon>
    </lineage>
</organism>
<feature type="domain" description="Fungal lipase-type" evidence="1">
    <location>
        <begin position="78"/>
        <end position="210"/>
    </location>
</feature>
<dbReference type="SUPFAM" id="SSF53474">
    <property type="entry name" value="alpha/beta-Hydrolases"/>
    <property type="match status" value="1"/>
</dbReference>
<keyword evidence="3" id="KW-1185">Reference proteome</keyword>
<evidence type="ECO:0000313" key="3">
    <source>
        <dbReference type="Proteomes" id="UP001596978"/>
    </source>
</evidence>
<reference evidence="3" key="1">
    <citation type="journal article" date="2019" name="Int. J. Syst. Evol. Microbiol.">
        <title>The Global Catalogue of Microorganisms (GCM) 10K type strain sequencing project: providing services to taxonomists for standard genome sequencing and annotation.</title>
        <authorList>
            <consortium name="The Broad Institute Genomics Platform"/>
            <consortium name="The Broad Institute Genome Sequencing Center for Infectious Disease"/>
            <person name="Wu L."/>
            <person name="Ma J."/>
        </authorList>
    </citation>
    <scope>NUCLEOTIDE SEQUENCE [LARGE SCALE GENOMIC DNA]</scope>
    <source>
        <strain evidence="3">CCUG 62952</strain>
    </source>
</reference>
<dbReference type="Pfam" id="PF01764">
    <property type="entry name" value="Lipase_3"/>
    <property type="match status" value="1"/>
</dbReference>
<gene>
    <name evidence="2" type="ORF">ACFQ1M_07870</name>
</gene>
<evidence type="ECO:0000259" key="1">
    <source>
        <dbReference type="Pfam" id="PF01764"/>
    </source>
</evidence>
<dbReference type="EC" id="3.1.1.-" evidence="2"/>
<dbReference type="InterPro" id="IPR002921">
    <property type="entry name" value="Fungal_lipase-type"/>
</dbReference>
<dbReference type="CDD" id="cd00519">
    <property type="entry name" value="Lipase_3"/>
    <property type="match status" value="1"/>
</dbReference>
<proteinExistence type="predicted"/>
<dbReference type="RefSeq" id="WP_386406440.1">
    <property type="nucleotide sequence ID" value="NZ_JBHTJH010000004.1"/>
</dbReference>
<dbReference type="Gene3D" id="3.40.50.1820">
    <property type="entry name" value="alpha/beta hydrolase"/>
    <property type="match status" value="1"/>
</dbReference>
<accession>A0ABW3CY55</accession>
<dbReference type="InterPro" id="IPR051218">
    <property type="entry name" value="Sec_MonoDiacylglyc_Lipase"/>
</dbReference>
<evidence type="ECO:0000313" key="2">
    <source>
        <dbReference type="EMBL" id="MFD0862122.1"/>
    </source>
</evidence>
<dbReference type="PANTHER" id="PTHR45856:SF11">
    <property type="entry name" value="FUNGAL LIPASE-LIKE DOMAIN-CONTAINING PROTEIN"/>
    <property type="match status" value="1"/>
</dbReference>
<protein>
    <submittedName>
        <fullName evidence="2">Lipase family protein</fullName>
        <ecNumber evidence="2">3.1.1.-</ecNumber>
    </submittedName>
</protein>
<dbReference type="InterPro" id="IPR029058">
    <property type="entry name" value="AB_hydrolase_fold"/>
</dbReference>
<dbReference type="EMBL" id="JBHTJH010000004">
    <property type="protein sequence ID" value="MFD0862122.1"/>
    <property type="molecule type" value="Genomic_DNA"/>
</dbReference>
<name>A0ABW3CY55_9FLAO</name>